<reference evidence="1 2" key="1">
    <citation type="journal article" date="2014" name="Int. J. Syst. Evol. Microbiol.">
        <title>Complete genome sequence of Corynebacterium casei LMG S-19264T (=DSM 44701T), isolated from a smear-ripened cheese.</title>
        <authorList>
            <consortium name="US DOE Joint Genome Institute (JGI-PGF)"/>
            <person name="Walter F."/>
            <person name="Albersmeier A."/>
            <person name="Kalinowski J."/>
            <person name="Ruckert C."/>
        </authorList>
    </citation>
    <scope>NUCLEOTIDE SEQUENCE [LARGE SCALE GENOMIC DNA]</scope>
    <source>
        <strain evidence="1 2">CGMCC 1.12925</strain>
    </source>
</reference>
<proteinExistence type="predicted"/>
<sequence length="133" mass="15407">MYATFSNAQAHGVATYSVSVVENEDDIIQQQMKSIAPDILDYVSDLSFQLYFKNKKSYFSLEDKLYRNQIIADAASLIAHYANPIVKIADKTYYQNARNSFENPNKWVSSEIKNNWEITQETKLINNYTPEFD</sequence>
<dbReference type="AlphaFoldDB" id="A0A916ZYT5"/>
<accession>A0A916ZYT5</accession>
<protein>
    <submittedName>
        <fullName evidence="1">Uncharacterized protein</fullName>
    </submittedName>
</protein>
<organism evidence="1 2">
    <name type="scientific">Psychroflexus salis</name>
    <dbReference type="NCBI Taxonomy" id="1526574"/>
    <lineage>
        <taxon>Bacteria</taxon>
        <taxon>Pseudomonadati</taxon>
        <taxon>Bacteroidota</taxon>
        <taxon>Flavobacteriia</taxon>
        <taxon>Flavobacteriales</taxon>
        <taxon>Flavobacteriaceae</taxon>
        <taxon>Psychroflexus</taxon>
    </lineage>
</organism>
<dbReference type="EMBL" id="BMGL01000011">
    <property type="protein sequence ID" value="GGE19187.1"/>
    <property type="molecule type" value="Genomic_DNA"/>
</dbReference>
<name>A0A916ZYT5_9FLAO</name>
<keyword evidence="2" id="KW-1185">Reference proteome</keyword>
<dbReference type="Proteomes" id="UP000599688">
    <property type="component" value="Unassembled WGS sequence"/>
</dbReference>
<evidence type="ECO:0000313" key="2">
    <source>
        <dbReference type="Proteomes" id="UP000599688"/>
    </source>
</evidence>
<evidence type="ECO:0000313" key="1">
    <source>
        <dbReference type="EMBL" id="GGE19187.1"/>
    </source>
</evidence>
<gene>
    <name evidence="1" type="ORF">GCM10010831_20410</name>
</gene>
<comment type="caution">
    <text evidence="1">The sequence shown here is derived from an EMBL/GenBank/DDBJ whole genome shotgun (WGS) entry which is preliminary data.</text>
</comment>